<keyword evidence="2" id="KW-1003">Cell membrane</keyword>
<feature type="signal peptide" evidence="13">
    <location>
        <begin position="1"/>
        <end position="27"/>
    </location>
</feature>
<keyword evidence="10" id="KW-0393">Immunoglobulin domain</keyword>
<evidence type="ECO:0000256" key="3">
    <source>
        <dbReference type="ARBA" id="ARBA00022692"/>
    </source>
</evidence>
<dbReference type="GO" id="GO:0006955">
    <property type="term" value="P:immune response"/>
    <property type="evidence" value="ECO:0007669"/>
    <property type="project" value="TreeGrafter"/>
</dbReference>
<protein>
    <submittedName>
        <fullName evidence="15">Uncharacterized protein LOC109089169 isoform X1</fullName>
    </submittedName>
</protein>
<reference evidence="15" key="1">
    <citation type="submission" date="2025-08" db="UniProtKB">
        <authorList>
            <consortium name="RefSeq"/>
        </authorList>
    </citation>
    <scope>IDENTIFICATION</scope>
    <source>
        <tissue evidence="15">Muscle</tissue>
    </source>
</reference>
<evidence type="ECO:0000256" key="9">
    <source>
        <dbReference type="ARBA" id="ARBA00023180"/>
    </source>
</evidence>
<dbReference type="PANTHER" id="PTHR25466">
    <property type="entry name" value="T-LYMPHOCYTE ACTIVATION ANTIGEN"/>
    <property type="match status" value="1"/>
</dbReference>
<dbReference type="GeneID" id="109089169"/>
<accession>A0A9R0BAC7</accession>
<sequence>MMKSFQLSYFQLLCLLTAALLECKAETERPCKQVYQLNIRHLHGDSMSISCQTTPHPLESLTVKLRSIIPLKDILNYPDTSSASEHQRWSVRNDAGNVTFDLKDIRSSDGGLYDCQVYKDQDCLHSTRFNLSVIMCETLNSVHATLNSSVLLPCSEHPLQNRTEQVTWKVVSGHQLTDVNQYRAPYKPSSSTEKPPDPLYERARQLKNGSLLIRNAVHTDELWYRCRVNGKTCYEIKLVMKAETERPCKQVYQLNISHLHGDSMSISCQTTTHPLESLTVKLRSIIPLKDILNYPDTSSASEHQRWSVRNDAGNVIFDLKDIRSSDGGFYDCQVYKDQDCLHTTRFNLSIIMCKTLNSVHATLNSSVLLPCSEHPLHNRTEQVTWKVVSGHQSTDINQYRAPYKPSSSTEKPPDPLYERARQLKNGSLLVRNAGHTDELLYRCRVNEKTCYEIKLVIKDDKTFYSTILETLSTTLLSTTDAPTPAADNTAGQTEGNNHEESETVTANLTVVVMTTVVSLCVLISLTICVILYFKKRRRKTNSQIQLNSQFSVYYSRVAEGFDVPLYSLVEQNTGTMITFGAEQSEAPAYKPDDMYEKLTF</sequence>
<dbReference type="GO" id="GO:0042102">
    <property type="term" value="P:positive regulation of T cell proliferation"/>
    <property type="evidence" value="ECO:0007669"/>
    <property type="project" value="TreeGrafter"/>
</dbReference>
<feature type="transmembrane region" description="Helical" evidence="12">
    <location>
        <begin position="508"/>
        <end position="533"/>
    </location>
</feature>
<comment type="subcellular location">
    <subcellularLocation>
        <location evidence="1">Cell membrane</location>
        <topology evidence="1">Single-pass type I membrane protein</topology>
    </subcellularLocation>
</comment>
<evidence type="ECO:0000256" key="4">
    <source>
        <dbReference type="ARBA" id="ARBA00022729"/>
    </source>
</evidence>
<evidence type="ECO:0000313" key="15">
    <source>
        <dbReference type="RefSeq" id="XP_042628314.1"/>
    </source>
</evidence>
<evidence type="ECO:0000256" key="10">
    <source>
        <dbReference type="ARBA" id="ARBA00023319"/>
    </source>
</evidence>
<gene>
    <name evidence="15" type="primary">LOC109089169</name>
</gene>
<dbReference type="InterPro" id="IPR051713">
    <property type="entry name" value="T-cell_Activation_Regulation"/>
</dbReference>
<dbReference type="GO" id="GO:0031295">
    <property type="term" value="P:T cell costimulation"/>
    <property type="evidence" value="ECO:0007669"/>
    <property type="project" value="TreeGrafter"/>
</dbReference>
<dbReference type="GO" id="GO:0042130">
    <property type="term" value="P:negative regulation of T cell proliferation"/>
    <property type="evidence" value="ECO:0007669"/>
    <property type="project" value="TreeGrafter"/>
</dbReference>
<dbReference type="GO" id="GO:0009897">
    <property type="term" value="C:external side of plasma membrane"/>
    <property type="evidence" value="ECO:0007669"/>
    <property type="project" value="TreeGrafter"/>
</dbReference>
<feature type="compositionally biased region" description="Low complexity" evidence="11">
    <location>
        <begin position="478"/>
        <end position="490"/>
    </location>
</feature>
<dbReference type="PANTHER" id="PTHR25466:SF9">
    <property type="entry name" value="FIBRONECTIN TYPE-III DOMAIN-CONTAINING PROTEIN"/>
    <property type="match status" value="1"/>
</dbReference>
<evidence type="ECO:0000256" key="2">
    <source>
        <dbReference type="ARBA" id="ARBA00022475"/>
    </source>
</evidence>
<keyword evidence="6 12" id="KW-0472">Membrane</keyword>
<evidence type="ECO:0000256" key="12">
    <source>
        <dbReference type="SAM" id="Phobius"/>
    </source>
</evidence>
<dbReference type="OrthoDB" id="8859054at2759"/>
<organism evidence="15">
    <name type="scientific">Cyprinus carpio</name>
    <name type="common">Common carp</name>
    <dbReference type="NCBI Taxonomy" id="7962"/>
    <lineage>
        <taxon>Eukaryota</taxon>
        <taxon>Metazoa</taxon>
        <taxon>Chordata</taxon>
        <taxon>Craniata</taxon>
        <taxon>Vertebrata</taxon>
        <taxon>Euteleostomi</taxon>
        <taxon>Actinopterygii</taxon>
        <taxon>Neopterygii</taxon>
        <taxon>Teleostei</taxon>
        <taxon>Ostariophysi</taxon>
        <taxon>Cypriniformes</taxon>
        <taxon>Cyprinidae</taxon>
        <taxon>Cyprininae</taxon>
        <taxon>Cyprinus</taxon>
    </lineage>
</organism>
<keyword evidence="5 12" id="KW-1133">Transmembrane helix</keyword>
<feature type="chain" id="PRO_5040141595" evidence="13">
    <location>
        <begin position="28"/>
        <end position="600"/>
    </location>
</feature>
<evidence type="ECO:0000256" key="13">
    <source>
        <dbReference type="SAM" id="SignalP"/>
    </source>
</evidence>
<feature type="region of interest" description="Disordered" evidence="11">
    <location>
        <begin position="396"/>
        <end position="416"/>
    </location>
</feature>
<dbReference type="RefSeq" id="XP_042628314.1">
    <property type="nucleotide sequence ID" value="XM_042772380.1"/>
</dbReference>
<keyword evidence="4 13" id="KW-0732">Signal</keyword>
<evidence type="ECO:0000256" key="5">
    <source>
        <dbReference type="ARBA" id="ARBA00022989"/>
    </source>
</evidence>
<feature type="region of interest" description="Disordered" evidence="11">
    <location>
        <begin position="478"/>
        <end position="501"/>
    </location>
</feature>
<evidence type="ECO:0000259" key="14">
    <source>
        <dbReference type="SMART" id="SM00409"/>
    </source>
</evidence>
<evidence type="ECO:0000256" key="6">
    <source>
        <dbReference type="ARBA" id="ARBA00023136"/>
    </source>
</evidence>
<keyword evidence="8" id="KW-0675">Receptor</keyword>
<keyword evidence="7" id="KW-1015">Disulfide bond</keyword>
<evidence type="ECO:0000256" key="1">
    <source>
        <dbReference type="ARBA" id="ARBA00004251"/>
    </source>
</evidence>
<dbReference type="InterPro" id="IPR003599">
    <property type="entry name" value="Ig_sub"/>
</dbReference>
<dbReference type="GO" id="GO:0071222">
    <property type="term" value="P:cellular response to lipopolysaccharide"/>
    <property type="evidence" value="ECO:0007669"/>
    <property type="project" value="TreeGrafter"/>
</dbReference>
<dbReference type="Proteomes" id="UP001155660">
    <property type="component" value="Chromosome A16"/>
</dbReference>
<name>A0A9R0BAC7_CYPCA</name>
<evidence type="ECO:0000256" key="8">
    <source>
        <dbReference type="ARBA" id="ARBA00023170"/>
    </source>
</evidence>
<feature type="domain" description="Immunoglobulin" evidence="14">
    <location>
        <begin position="356"/>
        <end position="458"/>
    </location>
</feature>
<proteinExistence type="predicted"/>
<evidence type="ECO:0000256" key="7">
    <source>
        <dbReference type="ARBA" id="ARBA00023157"/>
    </source>
</evidence>
<dbReference type="SMART" id="SM00409">
    <property type="entry name" value="IG"/>
    <property type="match status" value="4"/>
</dbReference>
<keyword evidence="9" id="KW-0325">Glycoprotein</keyword>
<feature type="domain" description="Immunoglobulin" evidence="14">
    <location>
        <begin position="36"/>
        <end position="134"/>
    </location>
</feature>
<keyword evidence="3 12" id="KW-0812">Transmembrane</keyword>
<dbReference type="KEGG" id="ccar:109089169"/>
<dbReference type="AlphaFoldDB" id="A0A9R0BAC7"/>
<feature type="domain" description="Immunoglobulin" evidence="14">
    <location>
        <begin position="253"/>
        <end position="351"/>
    </location>
</feature>
<evidence type="ECO:0000256" key="11">
    <source>
        <dbReference type="SAM" id="MobiDB-lite"/>
    </source>
</evidence>
<feature type="domain" description="Immunoglobulin" evidence="14">
    <location>
        <begin position="139"/>
        <end position="241"/>
    </location>
</feature>
<dbReference type="GO" id="GO:0007166">
    <property type="term" value="P:cell surface receptor signaling pathway"/>
    <property type="evidence" value="ECO:0007669"/>
    <property type="project" value="TreeGrafter"/>
</dbReference>